<proteinExistence type="predicted"/>
<organism evidence="1 2">
    <name type="scientific">Brassica cretica</name>
    <name type="common">Mustard</name>
    <dbReference type="NCBI Taxonomy" id="69181"/>
    <lineage>
        <taxon>Eukaryota</taxon>
        <taxon>Viridiplantae</taxon>
        <taxon>Streptophyta</taxon>
        <taxon>Embryophyta</taxon>
        <taxon>Tracheophyta</taxon>
        <taxon>Spermatophyta</taxon>
        <taxon>Magnoliopsida</taxon>
        <taxon>eudicotyledons</taxon>
        <taxon>Gunneridae</taxon>
        <taxon>Pentapetalae</taxon>
        <taxon>rosids</taxon>
        <taxon>malvids</taxon>
        <taxon>Brassicales</taxon>
        <taxon>Brassicaceae</taxon>
        <taxon>Brassiceae</taxon>
        <taxon>Brassica</taxon>
    </lineage>
</organism>
<accession>A0ABQ7EI89</accession>
<gene>
    <name evidence="1" type="ORF">DY000_02023128</name>
</gene>
<dbReference type="Proteomes" id="UP000266723">
    <property type="component" value="Unassembled WGS sequence"/>
</dbReference>
<protein>
    <submittedName>
        <fullName evidence="1">Uncharacterized protein</fullName>
    </submittedName>
</protein>
<evidence type="ECO:0000313" key="1">
    <source>
        <dbReference type="EMBL" id="KAF3596390.1"/>
    </source>
</evidence>
<reference evidence="1 2" key="1">
    <citation type="journal article" date="2020" name="BMC Genomics">
        <title>Intraspecific diversification of the crop wild relative Brassica cretica Lam. using demographic model selection.</title>
        <authorList>
            <person name="Kioukis A."/>
            <person name="Michalopoulou V.A."/>
            <person name="Briers L."/>
            <person name="Pirintsos S."/>
            <person name="Studholme D.J."/>
            <person name="Pavlidis P."/>
            <person name="Sarris P.F."/>
        </authorList>
    </citation>
    <scope>NUCLEOTIDE SEQUENCE [LARGE SCALE GENOMIC DNA]</scope>
    <source>
        <strain evidence="2">cv. PFS-1207/04</strain>
    </source>
</reference>
<name>A0ABQ7EI89_BRACR</name>
<dbReference type="EMBL" id="QGKV02000299">
    <property type="protein sequence ID" value="KAF3596390.1"/>
    <property type="molecule type" value="Genomic_DNA"/>
</dbReference>
<evidence type="ECO:0000313" key="2">
    <source>
        <dbReference type="Proteomes" id="UP000266723"/>
    </source>
</evidence>
<comment type="caution">
    <text evidence="1">The sequence shown here is derived from an EMBL/GenBank/DDBJ whole genome shotgun (WGS) entry which is preliminary data.</text>
</comment>
<keyword evidence="2" id="KW-1185">Reference proteome</keyword>
<sequence>MELTPTACTTRKRIRPEEGRSVRCDGGRENDEGTFMLHKVLVIKAKHVGSCEDTCAEMTCEGTKSTVSLESC</sequence>